<evidence type="ECO:0000256" key="5">
    <source>
        <dbReference type="ARBA" id="ARBA00022801"/>
    </source>
</evidence>
<evidence type="ECO:0000256" key="8">
    <source>
        <dbReference type="ARBA" id="ARBA00023316"/>
    </source>
</evidence>
<keyword evidence="6 9" id="KW-0133">Cell shape</keyword>
<dbReference type="SUPFAM" id="SSF141523">
    <property type="entry name" value="L,D-transpeptidase catalytic domain-like"/>
    <property type="match status" value="1"/>
</dbReference>
<dbReference type="GO" id="GO:0005576">
    <property type="term" value="C:extracellular region"/>
    <property type="evidence" value="ECO:0007669"/>
    <property type="project" value="TreeGrafter"/>
</dbReference>
<dbReference type="GO" id="GO:0071555">
    <property type="term" value="P:cell wall organization"/>
    <property type="evidence" value="ECO:0007669"/>
    <property type="project" value="UniProtKB-UniRule"/>
</dbReference>
<evidence type="ECO:0000256" key="2">
    <source>
        <dbReference type="ARBA" id="ARBA00005992"/>
    </source>
</evidence>
<dbReference type="PANTHER" id="PTHR30582">
    <property type="entry name" value="L,D-TRANSPEPTIDASE"/>
    <property type="match status" value="1"/>
</dbReference>
<dbReference type="GO" id="GO:0008360">
    <property type="term" value="P:regulation of cell shape"/>
    <property type="evidence" value="ECO:0007669"/>
    <property type="project" value="UniProtKB-UniRule"/>
</dbReference>
<dbReference type="GO" id="GO:0016757">
    <property type="term" value="F:glycosyltransferase activity"/>
    <property type="evidence" value="ECO:0007669"/>
    <property type="project" value="UniProtKB-KW"/>
</dbReference>
<gene>
    <name evidence="11" type="ORF">M670_02138</name>
</gene>
<dbReference type="InterPro" id="IPR036366">
    <property type="entry name" value="PGBDSf"/>
</dbReference>
<dbReference type="Gene3D" id="1.10.101.10">
    <property type="entry name" value="PGBD-like superfamily/PGBD"/>
    <property type="match status" value="1"/>
</dbReference>
<evidence type="ECO:0000313" key="11">
    <source>
        <dbReference type="EMBL" id="KEF38512.1"/>
    </source>
</evidence>
<dbReference type="AlphaFoldDB" id="A0A072NMM8"/>
<dbReference type="UniPathway" id="UPA00219"/>
<evidence type="ECO:0000259" key="10">
    <source>
        <dbReference type="PROSITE" id="PS52029"/>
    </source>
</evidence>
<dbReference type="EMBL" id="JJRY01000007">
    <property type="protein sequence ID" value="KEF38512.1"/>
    <property type="molecule type" value="Genomic_DNA"/>
</dbReference>
<dbReference type="InterPro" id="IPR036365">
    <property type="entry name" value="PGBD-like_sf"/>
</dbReference>
<sequence length="216" mass="24061">MKLYKLLFILILVVVTIIPPKMIFAEVGLMIKVDLWENKLTVKEGEKTIKSFSIATGKDDTPTPVGYFTVIEKSKDWGGGFGSRWLGLNVPWGIYGIHGTNKPNLIGRNVSSGCVRMKNKDAEDLYEQIPVGTPVIIEGPIHGLDNHIDVLVVGSKGTLVYLVQQRLRLAGYYNGKVDGVFDNKTQKAIEKYQEDHNLIVTGNGNERLYMKLGLLE</sequence>
<dbReference type="InterPro" id="IPR038063">
    <property type="entry name" value="Transpep_catalytic_dom"/>
</dbReference>
<dbReference type="PANTHER" id="PTHR30582:SF24">
    <property type="entry name" value="L,D-TRANSPEPTIDASE ERFK_SRFK-RELATED"/>
    <property type="match status" value="1"/>
</dbReference>
<evidence type="ECO:0000256" key="4">
    <source>
        <dbReference type="ARBA" id="ARBA00022679"/>
    </source>
</evidence>
<dbReference type="OrthoDB" id="9787225at2"/>
<keyword evidence="7 9" id="KW-0573">Peptidoglycan synthesis</keyword>
<dbReference type="SUPFAM" id="SSF47090">
    <property type="entry name" value="PGBD-like"/>
    <property type="match status" value="1"/>
</dbReference>
<dbReference type="InterPro" id="IPR005490">
    <property type="entry name" value="LD_TPept_cat_dom"/>
</dbReference>
<dbReference type="PROSITE" id="PS52029">
    <property type="entry name" value="LD_TPASE"/>
    <property type="match status" value="1"/>
</dbReference>
<dbReference type="Pfam" id="PF01471">
    <property type="entry name" value="PG_binding_1"/>
    <property type="match status" value="1"/>
</dbReference>
<dbReference type="Gene3D" id="2.40.440.10">
    <property type="entry name" value="L,D-transpeptidase catalytic domain-like"/>
    <property type="match status" value="1"/>
</dbReference>
<dbReference type="CDD" id="cd16913">
    <property type="entry name" value="YkuD_like"/>
    <property type="match status" value="1"/>
</dbReference>
<keyword evidence="4" id="KW-0808">Transferase</keyword>
<dbReference type="Pfam" id="PF03734">
    <property type="entry name" value="YkuD"/>
    <property type="match status" value="1"/>
</dbReference>
<protein>
    <recommendedName>
        <fullName evidence="10">L,D-TPase catalytic domain-containing protein</fullName>
    </recommendedName>
</protein>
<dbReference type="RefSeq" id="WP_035195505.1">
    <property type="nucleotide sequence ID" value="NZ_JJRY01000007.1"/>
</dbReference>
<evidence type="ECO:0000313" key="12">
    <source>
        <dbReference type="Proteomes" id="UP000027936"/>
    </source>
</evidence>
<keyword evidence="3" id="KW-0328">Glycosyltransferase</keyword>
<evidence type="ECO:0000256" key="7">
    <source>
        <dbReference type="ARBA" id="ARBA00022984"/>
    </source>
</evidence>
<reference evidence="11 12" key="1">
    <citation type="submission" date="2014-04" db="EMBL/GenBank/DDBJ databases">
        <title>Draft genome sequence of Bacillus azotoformans MEV2011, a (co-) denitrifying strain unable to grow in the presence of oxygen.</title>
        <authorList>
            <person name="Nielsen M."/>
            <person name="Schreiber L."/>
            <person name="Finster K."/>
            <person name="Schramm A."/>
        </authorList>
    </citation>
    <scope>NUCLEOTIDE SEQUENCE [LARGE SCALE GENOMIC DNA]</scope>
    <source>
        <strain evidence="11 12">MEV2011</strain>
    </source>
</reference>
<evidence type="ECO:0000256" key="6">
    <source>
        <dbReference type="ARBA" id="ARBA00022960"/>
    </source>
</evidence>
<comment type="pathway">
    <text evidence="1 9">Cell wall biogenesis; peptidoglycan biosynthesis.</text>
</comment>
<feature type="active site" description="Proton donor/acceptor" evidence="9">
    <location>
        <position position="98"/>
    </location>
</feature>
<name>A0A072NMM8_SCHAZ</name>
<accession>A0A072NMM8</accession>
<comment type="caution">
    <text evidence="11">The sequence shown here is derived from an EMBL/GenBank/DDBJ whole genome shotgun (WGS) entry which is preliminary data.</text>
</comment>
<comment type="similarity">
    <text evidence="2">Belongs to the YkuD family.</text>
</comment>
<keyword evidence="5" id="KW-0378">Hydrolase</keyword>
<dbReference type="Proteomes" id="UP000027936">
    <property type="component" value="Unassembled WGS sequence"/>
</dbReference>
<evidence type="ECO:0000256" key="9">
    <source>
        <dbReference type="PROSITE-ProRule" id="PRU01373"/>
    </source>
</evidence>
<dbReference type="InterPro" id="IPR050979">
    <property type="entry name" value="LD-transpeptidase"/>
</dbReference>
<dbReference type="GO" id="GO:0018104">
    <property type="term" value="P:peptidoglycan-protein cross-linking"/>
    <property type="evidence" value="ECO:0007669"/>
    <property type="project" value="TreeGrafter"/>
</dbReference>
<keyword evidence="8 9" id="KW-0961">Cell wall biogenesis/degradation</keyword>
<dbReference type="GO" id="GO:0071972">
    <property type="term" value="F:peptidoglycan L,D-transpeptidase activity"/>
    <property type="evidence" value="ECO:0007669"/>
    <property type="project" value="TreeGrafter"/>
</dbReference>
<dbReference type="PATRIC" id="fig|1348973.3.peg.2072"/>
<feature type="active site" description="Nucleophile" evidence="9">
    <location>
        <position position="114"/>
    </location>
</feature>
<feature type="domain" description="L,D-TPase catalytic" evidence="10">
    <location>
        <begin position="29"/>
        <end position="138"/>
    </location>
</feature>
<proteinExistence type="inferred from homology"/>
<evidence type="ECO:0000256" key="1">
    <source>
        <dbReference type="ARBA" id="ARBA00004752"/>
    </source>
</evidence>
<dbReference type="InterPro" id="IPR002477">
    <property type="entry name" value="Peptidoglycan-bd-like"/>
</dbReference>
<organism evidence="11 12">
    <name type="scientific">Schinkia azotoformans MEV2011</name>
    <dbReference type="NCBI Taxonomy" id="1348973"/>
    <lineage>
        <taxon>Bacteria</taxon>
        <taxon>Bacillati</taxon>
        <taxon>Bacillota</taxon>
        <taxon>Bacilli</taxon>
        <taxon>Bacillales</taxon>
        <taxon>Bacillaceae</taxon>
        <taxon>Calidifontibacillus/Schinkia group</taxon>
        <taxon>Schinkia</taxon>
    </lineage>
</organism>
<evidence type="ECO:0000256" key="3">
    <source>
        <dbReference type="ARBA" id="ARBA00022676"/>
    </source>
</evidence>